<comment type="subcellular location">
    <subcellularLocation>
        <location evidence="2">Cytoplasm</location>
    </subcellularLocation>
    <subcellularLocation>
        <location evidence="2">Nucleus</location>
    </subcellularLocation>
</comment>
<comment type="function">
    <text evidence="2">Has a role in nuclear-cytoplasmic transport of proteins and mRNAs.</text>
</comment>
<keyword evidence="1 2" id="KW-0963">Cytoplasm</keyword>
<dbReference type="GO" id="GO:0005635">
    <property type="term" value="C:nuclear envelope"/>
    <property type="evidence" value="ECO:0007669"/>
    <property type="project" value="UniProtKB-ARBA"/>
</dbReference>
<reference evidence="5" key="1">
    <citation type="submission" date="2022-11" db="UniProtKB">
        <authorList>
            <consortium name="WormBaseParasite"/>
        </authorList>
    </citation>
    <scope>IDENTIFICATION</scope>
</reference>
<keyword evidence="2" id="KW-0813">Transport</keyword>
<sequence length="132" mass="15025">MAFNPDFLSIGEAFVNHYYSTFDVQDPNARVQGLCALYDPENSYMTFEGVQVKGRDLILQKFSGLTFREIKRAITKTDCQPLPDGSILVNVLGQLKTDEDPINSYTQLFILRPNAGSFYISNEIFRLVLHDH</sequence>
<keyword evidence="2" id="KW-0653">Protein transport</keyword>
<dbReference type="InterPro" id="IPR002075">
    <property type="entry name" value="NTF2_dom"/>
</dbReference>
<dbReference type="InterPro" id="IPR032710">
    <property type="entry name" value="NTF2-like_dom_sf"/>
</dbReference>
<dbReference type="SUPFAM" id="SSF54427">
    <property type="entry name" value="NTF2-like"/>
    <property type="match status" value="1"/>
</dbReference>
<dbReference type="Gene3D" id="3.10.450.50">
    <property type="match status" value="1"/>
</dbReference>
<accession>A0A914QCL9</accession>
<evidence type="ECO:0000313" key="4">
    <source>
        <dbReference type="Proteomes" id="UP000887578"/>
    </source>
</evidence>
<evidence type="ECO:0000256" key="2">
    <source>
        <dbReference type="RuleBase" id="RU369002"/>
    </source>
</evidence>
<keyword evidence="2" id="KW-0539">Nucleus</keyword>
<dbReference type="GO" id="GO:0051028">
    <property type="term" value="P:mRNA transport"/>
    <property type="evidence" value="ECO:0007669"/>
    <property type="project" value="UniProtKB-UniRule"/>
</dbReference>
<dbReference type="PROSITE" id="PS50177">
    <property type="entry name" value="NTF2_DOMAIN"/>
    <property type="match status" value="1"/>
</dbReference>
<dbReference type="CDD" id="cd00780">
    <property type="entry name" value="NTF2"/>
    <property type="match status" value="1"/>
</dbReference>
<dbReference type="AlphaFoldDB" id="A0A914QCL9"/>
<dbReference type="InterPro" id="IPR018222">
    <property type="entry name" value="Nuclear_transport_factor_2_euk"/>
</dbReference>
<dbReference type="InterPro" id="IPR045875">
    <property type="entry name" value="NTF2"/>
</dbReference>
<dbReference type="WBParaSite" id="PDA_v2.g24918.t1">
    <property type="protein sequence ID" value="PDA_v2.g24918.t1"/>
    <property type="gene ID" value="PDA_v2.g24918"/>
</dbReference>
<dbReference type="Pfam" id="PF02136">
    <property type="entry name" value="NTF2"/>
    <property type="match status" value="1"/>
</dbReference>
<dbReference type="GO" id="GO:0005737">
    <property type="term" value="C:cytoplasm"/>
    <property type="evidence" value="ECO:0007669"/>
    <property type="project" value="UniProtKB-SubCell"/>
</dbReference>
<dbReference type="FunFam" id="3.10.450.50:FF:000005">
    <property type="entry name" value="Nuclear transport factor 2"/>
    <property type="match status" value="1"/>
</dbReference>
<organism evidence="4 5">
    <name type="scientific">Panagrolaimus davidi</name>
    <dbReference type="NCBI Taxonomy" id="227884"/>
    <lineage>
        <taxon>Eukaryota</taxon>
        <taxon>Metazoa</taxon>
        <taxon>Ecdysozoa</taxon>
        <taxon>Nematoda</taxon>
        <taxon>Chromadorea</taxon>
        <taxon>Rhabditida</taxon>
        <taxon>Tylenchina</taxon>
        <taxon>Panagrolaimomorpha</taxon>
        <taxon>Panagrolaimoidea</taxon>
        <taxon>Panagrolaimidae</taxon>
        <taxon>Panagrolaimus</taxon>
    </lineage>
</organism>
<protein>
    <recommendedName>
        <fullName evidence="2">NTF2-related export protein</fullName>
    </recommendedName>
</protein>
<dbReference type="PANTHER" id="PTHR12612">
    <property type="entry name" value="NUCLEAR TRANSPORT FACTOR 2"/>
    <property type="match status" value="1"/>
</dbReference>
<name>A0A914QCL9_9BILA</name>
<evidence type="ECO:0000256" key="1">
    <source>
        <dbReference type="ARBA" id="ARBA00022490"/>
    </source>
</evidence>
<dbReference type="GO" id="GO:0006606">
    <property type="term" value="P:protein import into nucleus"/>
    <property type="evidence" value="ECO:0007669"/>
    <property type="project" value="UniProtKB-ARBA"/>
</dbReference>
<evidence type="ECO:0000259" key="3">
    <source>
        <dbReference type="PROSITE" id="PS50177"/>
    </source>
</evidence>
<evidence type="ECO:0000313" key="5">
    <source>
        <dbReference type="WBParaSite" id="PDA_v2.g24918.t1"/>
    </source>
</evidence>
<proteinExistence type="predicted"/>
<feature type="domain" description="NTF2" evidence="3">
    <location>
        <begin position="10"/>
        <end position="127"/>
    </location>
</feature>
<keyword evidence="4" id="KW-1185">Reference proteome</keyword>
<dbReference type="Proteomes" id="UP000887578">
    <property type="component" value="Unplaced"/>
</dbReference>